<dbReference type="PANTHER" id="PTHR43255:SF1">
    <property type="entry name" value="IRON-SULFUR-BINDING OXIDOREDUCTASE FADF-RELATED"/>
    <property type="match status" value="1"/>
</dbReference>
<evidence type="ECO:0000256" key="3">
    <source>
        <dbReference type="ARBA" id="ARBA00023002"/>
    </source>
</evidence>
<protein>
    <submittedName>
        <fullName evidence="7">Heterodisulfide reductase subunit C</fullName>
    </submittedName>
</protein>
<dbReference type="PROSITE" id="PS51379">
    <property type="entry name" value="4FE4S_FER_2"/>
    <property type="match status" value="2"/>
</dbReference>
<dbReference type="GO" id="GO:0016491">
    <property type="term" value="F:oxidoreductase activity"/>
    <property type="evidence" value="ECO:0007669"/>
    <property type="project" value="UniProtKB-KW"/>
</dbReference>
<keyword evidence="5" id="KW-0411">Iron-sulfur</keyword>
<dbReference type="Proteomes" id="UP000005496">
    <property type="component" value="Unassembled WGS sequence"/>
</dbReference>
<evidence type="ECO:0000313" key="7">
    <source>
        <dbReference type="EMBL" id="EFI34366.1"/>
    </source>
</evidence>
<evidence type="ECO:0000256" key="2">
    <source>
        <dbReference type="ARBA" id="ARBA00022723"/>
    </source>
</evidence>
<name>D6SNP0_9BACT</name>
<organism evidence="7 8">
    <name type="scientific">Desulfonatronospira thiodismutans ASO3-1</name>
    <dbReference type="NCBI Taxonomy" id="555779"/>
    <lineage>
        <taxon>Bacteria</taxon>
        <taxon>Pseudomonadati</taxon>
        <taxon>Thermodesulfobacteriota</taxon>
        <taxon>Desulfovibrionia</taxon>
        <taxon>Desulfovibrionales</taxon>
        <taxon>Desulfonatronovibrionaceae</taxon>
        <taxon>Desulfonatronospira</taxon>
    </lineage>
</organism>
<dbReference type="EMBL" id="ACJN02000002">
    <property type="protein sequence ID" value="EFI34366.1"/>
    <property type="molecule type" value="Genomic_DNA"/>
</dbReference>
<dbReference type="InterPro" id="IPR009051">
    <property type="entry name" value="Helical_ferredxn"/>
</dbReference>
<gene>
    <name evidence="7" type="ORF">Dthio_PD1717</name>
</gene>
<dbReference type="InterPro" id="IPR051460">
    <property type="entry name" value="HdrC_iron-sulfur_subunit"/>
</dbReference>
<evidence type="ECO:0000313" key="8">
    <source>
        <dbReference type="Proteomes" id="UP000005496"/>
    </source>
</evidence>
<keyword evidence="8" id="KW-1185">Reference proteome</keyword>
<dbReference type="GO" id="GO:0051539">
    <property type="term" value="F:4 iron, 4 sulfur cluster binding"/>
    <property type="evidence" value="ECO:0007669"/>
    <property type="project" value="UniProtKB-KW"/>
</dbReference>
<dbReference type="Pfam" id="PF13183">
    <property type="entry name" value="Fer4_8"/>
    <property type="match status" value="1"/>
</dbReference>
<dbReference type="AlphaFoldDB" id="D6SNP0"/>
<evidence type="ECO:0000256" key="1">
    <source>
        <dbReference type="ARBA" id="ARBA00022485"/>
    </source>
</evidence>
<feature type="domain" description="4Fe-4S ferredoxin-type" evidence="6">
    <location>
        <begin position="29"/>
        <end position="41"/>
    </location>
</feature>
<dbReference type="GO" id="GO:0005886">
    <property type="term" value="C:plasma membrane"/>
    <property type="evidence" value="ECO:0007669"/>
    <property type="project" value="TreeGrafter"/>
</dbReference>
<sequence>MSEYIKLESDKISEGVKTIMDLGGHGLLRCVQCGACSAVCPGVKAGFPVLCRMLIKKILDGQLEEIIEDSSSWGCQACNRCTEVCPQGVRPQEVVFAFRRYQANDLAFSTSAITSQMNLHAYGHAVFTDARELRAKVGLPPEAPTSAYNEKAQKEIQTLLDNSPMGELGIF</sequence>
<keyword evidence="2" id="KW-0479">Metal-binding</keyword>
<dbReference type="PANTHER" id="PTHR43255">
    <property type="entry name" value="IRON-SULFUR-BINDING OXIDOREDUCTASE FADF-RELATED-RELATED"/>
    <property type="match status" value="1"/>
</dbReference>
<dbReference type="RefSeq" id="WP_008869694.1">
    <property type="nucleotide sequence ID" value="NZ_ACJN02000002.1"/>
</dbReference>
<evidence type="ECO:0000259" key="6">
    <source>
        <dbReference type="PROSITE" id="PS51379"/>
    </source>
</evidence>
<comment type="caution">
    <text evidence="7">The sequence shown here is derived from an EMBL/GenBank/DDBJ whole genome shotgun (WGS) entry which is preliminary data.</text>
</comment>
<keyword evidence="4" id="KW-0408">Iron</keyword>
<keyword evidence="1" id="KW-0004">4Fe-4S</keyword>
<evidence type="ECO:0000256" key="4">
    <source>
        <dbReference type="ARBA" id="ARBA00023004"/>
    </source>
</evidence>
<keyword evidence="3" id="KW-0560">Oxidoreductase</keyword>
<reference evidence="7" key="1">
    <citation type="submission" date="2010-05" db="EMBL/GenBank/DDBJ databases">
        <title>The draft genome of Desulfonatronospira thiodismutans ASO3-1.</title>
        <authorList>
            <consortium name="US DOE Joint Genome Institute (JGI-PGF)"/>
            <person name="Lucas S."/>
            <person name="Copeland A."/>
            <person name="Lapidus A."/>
            <person name="Cheng J.-F."/>
            <person name="Bruce D."/>
            <person name="Goodwin L."/>
            <person name="Pitluck S."/>
            <person name="Chertkov O."/>
            <person name="Brettin T."/>
            <person name="Detter J.C."/>
            <person name="Han C."/>
            <person name="Land M.L."/>
            <person name="Hauser L."/>
            <person name="Kyrpides N."/>
            <person name="Mikhailova N."/>
            <person name="Muyzer G."/>
            <person name="Woyke T."/>
        </authorList>
    </citation>
    <scope>NUCLEOTIDE SEQUENCE [LARGE SCALE GENOMIC DNA]</scope>
    <source>
        <strain evidence="7">ASO3-1</strain>
    </source>
</reference>
<dbReference type="PROSITE" id="PS00198">
    <property type="entry name" value="4FE4S_FER_1"/>
    <property type="match status" value="2"/>
</dbReference>
<dbReference type="InterPro" id="IPR017896">
    <property type="entry name" value="4Fe4S_Fe-S-bd"/>
</dbReference>
<evidence type="ECO:0000256" key="5">
    <source>
        <dbReference type="ARBA" id="ARBA00023014"/>
    </source>
</evidence>
<dbReference type="Gene3D" id="1.10.1060.10">
    <property type="entry name" value="Alpha-helical ferredoxin"/>
    <property type="match status" value="1"/>
</dbReference>
<proteinExistence type="predicted"/>
<dbReference type="InterPro" id="IPR017900">
    <property type="entry name" value="4Fe4S_Fe_S_CS"/>
</dbReference>
<dbReference type="eggNOG" id="COG1150">
    <property type="taxonomic scope" value="Bacteria"/>
</dbReference>
<accession>D6SNP0</accession>
<dbReference type="SUPFAM" id="SSF46548">
    <property type="entry name" value="alpha-helical ferredoxin"/>
    <property type="match status" value="1"/>
</dbReference>
<feature type="domain" description="4Fe-4S ferredoxin-type" evidence="6">
    <location>
        <begin position="64"/>
        <end position="95"/>
    </location>
</feature>
<dbReference type="GO" id="GO:0046872">
    <property type="term" value="F:metal ion binding"/>
    <property type="evidence" value="ECO:0007669"/>
    <property type="project" value="UniProtKB-KW"/>
</dbReference>